<evidence type="ECO:0000313" key="1">
    <source>
        <dbReference type="EMBL" id="GKV11481.1"/>
    </source>
</evidence>
<reference evidence="1 2" key="1">
    <citation type="journal article" date="2021" name="Commun. Biol.">
        <title>The genome of Shorea leprosula (Dipterocarpaceae) highlights the ecological relevance of drought in aseasonal tropical rainforests.</title>
        <authorList>
            <person name="Ng K.K.S."/>
            <person name="Kobayashi M.J."/>
            <person name="Fawcett J.A."/>
            <person name="Hatakeyama M."/>
            <person name="Paape T."/>
            <person name="Ng C.H."/>
            <person name="Ang C.C."/>
            <person name="Tnah L.H."/>
            <person name="Lee C.T."/>
            <person name="Nishiyama T."/>
            <person name="Sese J."/>
            <person name="O'Brien M.J."/>
            <person name="Copetti D."/>
            <person name="Mohd Noor M.I."/>
            <person name="Ong R.C."/>
            <person name="Putra M."/>
            <person name="Sireger I.Z."/>
            <person name="Indrioko S."/>
            <person name="Kosugi Y."/>
            <person name="Izuno A."/>
            <person name="Isagi Y."/>
            <person name="Lee S.L."/>
            <person name="Shimizu K.K."/>
        </authorList>
    </citation>
    <scope>NUCLEOTIDE SEQUENCE [LARGE SCALE GENOMIC DNA]</scope>
    <source>
        <strain evidence="1">214</strain>
    </source>
</reference>
<dbReference type="AlphaFoldDB" id="A0AAV5JFG9"/>
<accession>A0AAV5JFG9</accession>
<dbReference type="Proteomes" id="UP001054252">
    <property type="component" value="Unassembled WGS sequence"/>
</dbReference>
<sequence>MPLLCLKHETPSLTGGMLRETCPRVGVLLQDLGAECRRSGRRELDWCRARLVMVGRARARLGVGMAEGRAEQGSGSGAAVKGSGAGARVGLVQQQGV</sequence>
<comment type="caution">
    <text evidence="1">The sequence shown here is derived from an EMBL/GenBank/DDBJ whole genome shotgun (WGS) entry which is preliminary data.</text>
</comment>
<proteinExistence type="predicted"/>
<name>A0AAV5JFG9_9ROSI</name>
<dbReference type="EMBL" id="BPVZ01000034">
    <property type="protein sequence ID" value="GKV11481.1"/>
    <property type="molecule type" value="Genomic_DNA"/>
</dbReference>
<gene>
    <name evidence="1" type="ORF">SLEP1_g22738</name>
</gene>
<protein>
    <submittedName>
        <fullName evidence="1">Uncharacterized protein</fullName>
    </submittedName>
</protein>
<organism evidence="1 2">
    <name type="scientific">Rubroshorea leprosula</name>
    <dbReference type="NCBI Taxonomy" id="152421"/>
    <lineage>
        <taxon>Eukaryota</taxon>
        <taxon>Viridiplantae</taxon>
        <taxon>Streptophyta</taxon>
        <taxon>Embryophyta</taxon>
        <taxon>Tracheophyta</taxon>
        <taxon>Spermatophyta</taxon>
        <taxon>Magnoliopsida</taxon>
        <taxon>eudicotyledons</taxon>
        <taxon>Gunneridae</taxon>
        <taxon>Pentapetalae</taxon>
        <taxon>rosids</taxon>
        <taxon>malvids</taxon>
        <taxon>Malvales</taxon>
        <taxon>Dipterocarpaceae</taxon>
        <taxon>Rubroshorea</taxon>
    </lineage>
</organism>
<evidence type="ECO:0000313" key="2">
    <source>
        <dbReference type="Proteomes" id="UP001054252"/>
    </source>
</evidence>
<keyword evidence="2" id="KW-1185">Reference proteome</keyword>